<evidence type="ECO:0000256" key="3">
    <source>
        <dbReference type="PROSITE-ProRule" id="PRU00317"/>
    </source>
</evidence>
<proteinExistence type="predicted"/>
<dbReference type="PROSITE" id="PS50302">
    <property type="entry name" value="PUM"/>
    <property type="match status" value="2"/>
</dbReference>
<keyword evidence="6" id="KW-1185">Reference proteome</keyword>
<dbReference type="Proteomes" id="UP000324705">
    <property type="component" value="Chromosome 6B"/>
</dbReference>
<dbReference type="PANTHER" id="PTHR12537">
    <property type="entry name" value="RNA BINDING PROTEIN PUMILIO-RELATED"/>
    <property type="match status" value="1"/>
</dbReference>
<feature type="repeat" description="Pumilio" evidence="3">
    <location>
        <begin position="24"/>
        <end position="59"/>
    </location>
</feature>
<organism evidence="5 6">
    <name type="scientific">Triticum turgidum subsp. durum</name>
    <name type="common">Durum wheat</name>
    <name type="synonym">Triticum durum</name>
    <dbReference type="NCBI Taxonomy" id="4567"/>
    <lineage>
        <taxon>Eukaryota</taxon>
        <taxon>Viridiplantae</taxon>
        <taxon>Streptophyta</taxon>
        <taxon>Embryophyta</taxon>
        <taxon>Tracheophyta</taxon>
        <taxon>Spermatophyta</taxon>
        <taxon>Magnoliopsida</taxon>
        <taxon>Liliopsida</taxon>
        <taxon>Poales</taxon>
        <taxon>Poaceae</taxon>
        <taxon>BOP clade</taxon>
        <taxon>Pooideae</taxon>
        <taxon>Triticodae</taxon>
        <taxon>Triticeae</taxon>
        <taxon>Triticinae</taxon>
        <taxon>Triticum</taxon>
    </lineage>
</organism>
<feature type="repeat" description="Pumilio" evidence="3">
    <location>
        <begin position="60"/>
        <end position="101"/>
    </location>
</feature>
<dbReference type="Gramene" id="TRITD6Bv1G220980.1">
    <property type="protein sequence ID" value="TRITD6Bv1G220980.1"/>
    <property type="gene ID" value="TRITD6Bv1G220980"/>
</dbReference>
<dbReference type="AlphaFoldDB" id="A0A9R0YXE8"/>
<dbReference type="InterPro" id="IPR033133">
    <property type="entry name" value="PUM-HD"/>
</dbReference>
<evidence type="ECO:0000256" key="2">
    <source>
        <dbReference type="ARBA" id="ARBA00022845"/>
    </source>
</evidence>
<dbReference type="InterPro" id="IPR001313">
    <property type="entry name" value="Pumilio_RNA-bd_rpt"/>
</dbReference>
<dbReference type="GO" id="GO:0006417">
    <property type="term" value="P:regulation of translation"/>
    <property type="evidence" value="ECO:0007669"/>
    <property type="project" value="UniProtKB-KW"/>
</dbReference>
<dbReference type="SMART" id="SM00025">
    <property type="entry name" value="Pumilio"/>
    <property type="match status" value="2"/>
</dbReference>
<dbReference type="Pfam" id="PF00806">
    <property type="entry name" value="PUF"/>
    <property type="match status" value="3"/>
</dbReference>
<accession>A0A9R0YXE8</accession>
<reference evidence="5 6" key="1">
    <citation type="submission" date="2017-09" db="EMBL/GenBank/DDBJ databases">
        <authorList>
            <consortium name="International Durum Wheat Genome Sequencing Consortium (IDWGSC)"/>
            <person name="Milanesi L."/>
        </authorList>
    </citation>
    <scope>NUCLEOTIDE SEQUENCE [LARGE SCALE GENOMIC DNA]</scope>
    <source>
        <strain evidence="6">cv. Svevo</strain>
    </source>
</reference>
<evidence type="ECO:0000313" key="5">
    <source>
        <dbReference type="EMBL" id="VAI63141.1"/>
    </source>
</evidence>
<dbReference type="PANTHER" id="PTHR12537:SF12">
    <property type="entry name" value="MATERNAL PROTEIN PUMILIO"/>
    <property type="match status" value="1"/>
</dbReference>
<dbReference type="GO" id="GO:0003729">
    <property type="term" value="F:mRNA binding"/>
    <property type="evidence" value="ECO:0007669"/>
    <property type="project" value="TreeGrafter"/>
</dbReference>
<dbReference type="Gene3D" id="1.25.10.10">
    <property type="entry name" value="Leucine-rich Repeat Variant"/>
    <property type="match status" value="1"/>
</dbReference>
<name>A0A9R0YXE8_TRITD</name>
<feature type="domain" description="PUM-HD" evidence="4">
    <location>
        <begin position="1"/>
        <end position="127"/>
    </location>
</feature>
<dbReference type="GO" id="GO:0005737">
    <property type="term" value="C:cytoplasm"/>
    <property type="evidence" value="ECO:0007669"/>
    <property type="project" value="TreeGrafter"/>
</dbReference>
<gene>
    <name evidence="5" type="ORF">TRITD_6Bv1G220980</name>
</gene>
<dbReference type="InterPro" id="IPR011989">
    <property type="entry name" value="ARM-like"/>
</dbReference>
<dbReference type="SUPFAM" id="SSF48371">
    <property type="entry name" value="ARM repeat"/>
    <property type="match status" value="1"/>
</dbReference>
<sequence length="143" mass="16307">MAIMLSRHVLQHGKPEERTSIIKQLAGQIVKMSQQKFASNVVEKCLSFGSPEERQILINEMLGTTDENEPLQAMMKDQFANYVVQKVLETCDDHNRELILSRIKVHLNALKRYTYGKHIVARVEKLIAAGERRIGVSSQSCRD</sequence>
<protein>
    <recommendedName>
        <fullName evidence="4">PUM-HD domain-containing protein</fullName>
    </recommendedName>
</protein>
<evidence type="ECO:0000256" key="1">
    <source>
        <dbReference type="ARBA" id="ARBA00022737"/>
    </source>
</evidence>
<evidence type="ECO:0000313" key="6">
    <source>
        <dbReference type="Proteomes" id="UP000324705"/>
    </source>
</evidence>
<dbReference type="EMBL" id="LT934122">
    <property type="protein sequence ID" value="VAI63141.1"/>
    <property type="molecule type" value="Genomic_DNA"/>
</dbReference>
<evidence type="ECO:0000259" key="4">
    <source>
        <dbReference type="PROSITE" id="PS50303"/>
    </source>
</evidence>
<dbReference type="PROSITE" id="PS50303">
    <property type="entry name" value="PUM_HD"/>
    <property type="match status" value="1"/>
</dbReference>
<keyword evidence="1" id="KW-0677">Repeat</keyword>
<keyword evidence="2" id="KW-0810">Translation regulation</keyword>
<dbReference type="InterPro" id="IPR016024">
    <property type="entry name" value="ARM-type_fold"/>
</dbReference>